<name>A0A0C9Z7T8_9AGAM</name>
<reference evidence="1 2" key="1">
    <citation type="submission" date="2014-04" db="EMBL/GenBank/DDBJ databases">
        <authorList>
            <consortium name="DOE Joint Genome Institute"/>
            <person name="Kuo A."/>
            <person name="Kohler A."/>
            <person name="Costa M.D."/>
            <person name="Nagy L.G."/>
            <person name="Floudas D."/>
            <person name="Copeland A."/>
            <person name="Barry K.W."/>
            <person name="Cichocki N."/>
            <person name="Veneault-Fourrey C."/>
            <person name="LaButti K."/>
            <person name="Lindquist E.A."/>
            <person name="Lipzen A."/>
            <person name="Lundell T."/>
            <person name="Morin E."/>
            <person name="Murat C."/>
            <person name="Sun H."/>
            <person name="Tunlid A."/>
            <person name="Henrissat B."/>
            <person name="Grigoriev I.V."/>
            <person name="Hibbett D.S."/>
            <person name="Martin F."/>
            <person name="Nordberg H.P."/>
            <person name="Cantor M.N."/>
            <person name="Hua S.X."/>
        </authorList>
    </citation>
    <scope>NUCLEOTIDE SEQUENCE [LARGE SCALE GENOMIC DNA]</scope>
    <source>
        <strain evidence="1 2">441</strain>
    </source>
</reference>
<evidence type="ECO:0000313" key="2">
    <source>
        <dbReference type="Proteomes" id="UP000054018"/>
    </source>
</evidence>
<organism evidence="1 2">
    <name type="scientific">Pisolithus microcarpus 441</name>
    <dbReference type="NCBI Taxonomy" id="765257"/>
    <lineage>
        <taxon>Eukaryota</taxon>
        <taxon>Fungi</taxon>
        <taxon>Dikarya</taxon>
        <taxon>Basidiomycota</taxon>
        <taxon>Agaricomycotina</taxon>
        <taxon>Agaricomycetes</taxon>
        <taxon>Agaricomycetidae</taxon>
        <taxon>Boletales</taxon>
        <taxon>Sclerodermatineae</taxon>
        <taxon>Pisolithaceae</taxon>
        <taxon>Pisolithus</taxon>
    </lineage>
</organism>
<dbReference type="AlphaFoldDB" id="A0A0C9Z7T8"/>
<proteinExistence type="predicted"/>
<accession>A0A0C9Z7T8</accession>
<dbReference type="EMBL" id="KN833872">
    <property type="protein sequence ID" value="KIK15933.1"/>
    <property type="molecule type" value="Genomic_DNA"/>
</dbReference>
<reference evidence="2" key="2">
    <citation type="submission" date="2015-01" db="EMBL/GenBank/DDBJ databases">
        <title>Evolutionary Origins and Diversification of the Mycorrhizal Mutualists.</title>
        <authorList>
            <consortium name="DOE Joint Genome Institute"/>
            <consortium name="Mycorrhizal Genomics Consortium"/>
            <person name="Kohler A."/>
            <person name="Kuo A."/>
            <person name="Nagy L.G."/>
            <person name="Floudas D."/>
            <person name="Copeland A."/>
            <person name="Barry K.W."/>
            <person name="Cichocki N."/>
            <person name="Veneault-Fourrey C."/>
            <person name="LaButti K."/>
            <person name="Lindquist E.A."/>
            <person name="Lipzen A."/>
            <person name="Lundell T."/>
            <person name="Morin E."/>
            <person name="Murat C."/>
            <person name="Riley R."/>
            <person name="Ohm R."/>
            <person name="Sun H."/>
            <person name="Tunlid A."/>
            <person name="Henrissat B."/>
            <person name="Grigoriev I.V."/>
            <person name="Hibbett D.S."/>
            <person name="Martin F."/>
        </authorList>
    </citation>
    <scope>NUCLEOTIDE SEQUENCE [LARGE SCALE GENOMIC DNA]</scope>
    <source>
        <strain evidence="2">441</strain>
    </source>
</reference>
<gene>
    <name evidence="1" type="ORF">PISMIDRAFT_686877</name>
</gene>
<evidence type="ECO:0000313" key="1">
    <source>
        <dbReference type="EMBL" id="KIK15933.1"/>
    </source>
</evidence>
<sequence>MEALKSGTEIKRIANRFVTPSRGGRLHYHCIMRKIWPELMPRKVTLSIVSTEFHREVASYISSVYPLITISLCDEAGTLFVLETSQTSEKLVISFNDIG</sequence>
<dbReference type="Proteomes" id="UP000054018">
    <property type="component" value="Unassembled WGS sequence"/>
</dbReference>
<dbReference type="HOGENOM" id="CLU_2321261_0_0_1"/>
<protein>
    <submittedName>
        <fullName evidence="1">Uncharacterized protein</fullName>
    </submittedName>
</protein>
<keyword evidence="2" id="KW-1185">Reference proteome</keyword>